<dbReference type="Pfam" id="PF25164">
    <property type="entry name" value="CoiA_N"/>
    <property type="match status" value="1"/>
</dbReference>
<name>A0A559K453_9BACL</name>
<proteinExistence type="predicted"/>
<keyword evidence="3" id="KW-1185">Reference proteome</keyword>
<dbReference type="RefSeq" id="WP_222429973.1">
    <property type="nucleotide sequence ID" value="NZ_VNJI01000046.1"/>
</dbReference>
<dbReference type="EMBL" id="VNJI01000046">
    <property type="protein sequence ID" value="TVY06887.1"/>
    <property type="molecule type" value="Genomic_DNA"/>
</dbReference>
<gene>
    <name evidence="2" type="ORF">FPZ49_26580</name>
</gene>
<feature type="domain" description="Competence protein CoiA-like N-terminal" evidence="1">
    <location>
        <begin position="19"/>
        <end position="60"/>
    </location>
</feature>
<protein>
    <recommendedName>
        <fullName evidence="1">Competence protein CoiA-like N-terminal domain-containing protein</fullName>
    </recommendedName>
</protein>
<dbReference type="Proteomes" id="UP000317036">
    <property type="component" value="Unassembled WGS sequence"/>
</dbReference>
<feature type="non-terminal residue" evidence="2">
    <location>
        <position position="223"/>
    </location>
</feature>
<comment type="caution">
    <text evidence="2">The sequence shown here is derived from an EMBL/GenBank/DDBJ whole genome shotgun (WGS) entry which is preliminary data.</text>
</comment>
<reference evidence="2 3" key="1">
    <citation type="submission" date="2019-07" db="EMBL/GenBank/DDBJ databases">
        <authorList>
            <person name="Kim J."/>
        </authorList>
    </citation>
    <scope>NUCLEOTIDE SEQUENCE [LARGE SCALE GENOMIC DNA]</scope>
    <source>
        <strain evidence="2 3">JC52</strain>
    </source>
</reference>
<organism evidence="2 3">
    <name type="scientific">Paenibacillus cremeus</name>
    <dbReference type="NCBI Taxonomy" id="2163881"/>
    <lineage>
        <taxon>Bacteria</taxon>
        <taxon>Bacillati</taxon>
        <taxon>Bacillota</taxon>
        <taxon>Bacilli</taxon>
        <taxon>Bacillales</taxon>
        <taxon>Paenibacillaceae</taxon>
        <taxon>Paenibacillus</taxon>
    </lineage>
</organism>
<dbReference type="InterPro" id="IPR057253">
    <property type="entry name" value="CoiA-like_N"/>
</dbReference>
<evidence type="ECO:0000313" key="2">
    <source>
        <dbReference type="EMBL" id="TVY06887.1"/>
    </source>
</evidence>
<accession>A0A559K453</accession>
<dbReference type="AlphaFoldDB" id="A0A559K453"/>
<evidence type="ECO:0000313" key="3">
    <source>
        <dbReference type="Proteomes" id="UP000317036"/>
    </source>
</evidence>
<evidence type="ECO:0000259" key="1">
    <source>
        <dbReference type="Pfam" id="PF25164"/>
    </source>
</evidence>
<sequence>MSIKLAVALEDNKFKKHIRDRIDRSKSYICPFCNEPVISKKGQERQHHFAHAPGTNCTASEETILHFNAKHYLAYCIKQNVDIVFEVSTELLEPKLNSVLTSLNIKQYPLSLNSLANFYKKAGVYVEKSVGPYIVDVYMKHESYTYGFVFEIVVTHEMEPEKLQWLHENHVPYLEISPVSLDDCVFRKLWSVIPESISHSFRKVLVSHSGNVYPLRASQNGFL</sequence>